<organism evidence="2 3">
    <name type="scientific">Ancylostoma ceylanicum</name>
    <dbReference type="NCBI Taxonomy" id="53326"/>
    <lineage>
        <taxon>Eukaryota</taxon>
        <taxon>Metazoa</taxon>
        <taxon>Ecdysozoa</taxon>
        <taxon>Nematoda</taxon>
        <taxon>Chromadorea</taxon>
        <taxon>Rhabditida</taxon>
        <taxon>Rhabditina</taxon>
        <taxon>Rhabditomorpha</taxon>
        <taxon>Strongyloidea</taxon>
        <taxon>Ancylostomatidae</taxon>
        <taxon>Ancylostomatinae</taxon>
        <taxon>Ancylostoma</taxon>
    </lineage>
</organism>
<gene>
    <name evidence="2" type="primary">Acey_s0093.g2671</name>
    <name evidence="2" type="ORF">Y032_0093g2671</name>
</gene>
<accession>A0A016TLS1</accession>
<protein>
    <submittedName>
        <fullName evidence="2">Uncharacterized protein</fullName>
    </submittedName>
</protein>
<reference evidence="3" key="1">
    <citation type="journal article" date="2015" name="Nat. Genet.">
        <title>The genome and transcriptome of the zoonotic hookworm Ancylostoma ceylanicum identify infection-specific gene families.</title>
        <authorList>
            <person name="Schwarz E.M."/>
            <person name="Hu Y."/>
            <person name="Antoshechkin I."/>
            <person name="Miller M.M."/>
            <person name="Sternberg P.W."/>
            <person name="Aroian R.V."/>
        </authorList>
    </citation>
    <scope>NUCLEOTIDE SEQUENCE</scope>
    <source>
        <strain evidence="3">HY135</strain>
    </source>
</reference>
<dbReference type="EMBL" id="JARK01001429">
    <property type="protein sequence ID" value="EYC03577.1"/>
    <property type="molecule type" value="Genomic_DNA"/>
</dbReference>
<evidence type="ECO:0000313" key="3">
    <source>
        <dbReference type="Proteomes" id="UP000024635"/>
    </source>
</evidence>
<evidence type="ECO:0000256" key="1">
    <source>
        <dbReference type="SAM" id="MobiDB-lite"/>
    </source>
</evidence>
<comment type="caution">
    <text evidence="2">The sequence shown here is derived from an EMBL/GenBank/DDBJ whole genome shotgun (WGS) entry which is preliminary data.</text>
</comment>
<name>A0A016TLS1_9BILA</name>
<dbReference type="Proteomes" id="UP000024635">
    <property type="component" value="Unassembled WGS sequence"/>
</dbReference>
<evidence type="ECO:0000313" key="2">
    <source>
        <dbReference type="EMBL" id="EYC03577.1"/>
    </source>
</evidence>
<sequence>MPMPREGCNRQDSSRLQPTEAATVPSFLPSRLPHCPAAVRLQLLPSVVILHVFELYSAIHITKSTPAKSWSRRTPGHVIIIVNFVVARRSIIDDSMIHTILILITHSRLPVEGAEPTRLMLDMIRTSQNDAASPEFMTFDKRAVTSLVVGGGLDCIQKRSQDRRNVNEVRASCLTMLTLA</sequence>
<keyword evidence="3" id="KW-1185">Reference proteome</keyword>
<dbReference type="AlphaFoldDB" id="A0A016TLS1"/>
<proteinExistence type="predicted"/>
<feature type="region of interest" description="Disordered" evidence="1">
    <location>
        <begin position="1"/>
        <end position="20"/>
    </location>
</feature>